<organism evidence="2">
    <name type="scientific">Streptomyces sp. SID12501</name>
    <dbReference type="NCBI Taxonomy" id="2706042"/>
    <lineage>
        <taxon>Bacteria</taxon>
        <taxon>Bacillati</taxon>
        <taxon>Actinomycetota</taxon>
        <taxon>Actinomycetes</taxon>
        <taxon>Kitasatosporales</taxon>
        <taxon>Streptomycetaceae</taxon>
        <taxon>Streptomyces</taxon>
    </lineage>
</organism>
<protein>
    <submittedName>
        <fullName evidence="2">Uncharacterized protein</fullName>
    </submittedName>
</protein>
<dbReference type="EMBL" id="JAAGLU010000183">
    <property type="protein sequence ID" value="NEC92765.1"/>
    <property type="molecule type" value="Genomic_DNA"/>
</dbReference>
<sequence>MNAEPGPAAVEPDVGPDAQPNADQPDPSGGSGTGQQSSLRDSRQRVQSGVALMGNVAGDFTYLNISAWNDEATERILKPRLREGPYPAEEVRGRLYGFVVPPSYARCRKALDSRIVLLRARAGTGAGTTAFALLAERHGEGGITGLDAMADLSAWRPKAGRGYLLQGLPAASARSLDD</sequence>
<name>A0A6B3C7H3_9ACTN</name>
<reference evidence="2" key="1">
    <citation type="submission" date="2020-01" db="EMBL/GenBank/DDBJ databases">
        <title>Insect and environment-associated Actinomycetes.</title>
        <authorList>
            <person name="Currrie C."/>
            <person name="Chevrette M."/>
            <person name="Carlson C."/>
            <person name="Stubbendieck R."/>
            <person name="Wendt-Pienkowski E."/>
        </authorList>
    </citation>
    <scope>NUCLEOTIDE SEQUENCE</scope>
    <source>
        <strain evidence="2">SID12501</strain>
    </source>
</reference>
<feature type="non-terminal residue" evidence="2">
    <location>
        <position position="178"/>
    </location>
</feature>
<proteinExistence type="predicted"/>
<evidence type="ECO:0000313" key="2">
    <source>
        <dbReference type="EMBL" id="NEC92765.1"/>
    </source>
</evidence>
<feature type="region of interest" description="Disordered" evidence="1">
    <location>
        <begin position="1"/>
        <end position="45"/>
    </location>
</feature>
<dbReference type="AlphaFoldDB" id="A0A6B3C7H3"/>
<comment type="caution">
    <text evidence="2">The sequence shown here is derived from an EMBL/GenBank/DDBJ whole genome shotgun (WGS) entry which is preliminary data.</text>
</comment>
<feature type="compositionally biased region" description="Low complexity" evidence="1">
    <location>
        <begin position="16"/>
        <end position="38"/>
    </location>
</feature>
<accession>A0A6B3C7H3</accession>
<gene>
    <name evidence="2" type="ORF">G3I71_45120</name>
</gene>
<evidence type="ECO:0000256" key="1">
    <source>
        <dbReference type="SAM" id="MobiDB-lite"/>
    </source>
</evidence>